<feature type="region of interest" description="Disordered" evidence="2">
    <location>
        <begin position="382"/>
        <end position="436"/>
    </location>
</feature>
<feature type="coiled-coil region" evidence="1">
    <location>
        <begin position="278"/>
        <end position="340"/>
    </location>
</feature>
<organism evidence="3 4">
    <name type="scientific">Botrytis galanthina</name>
    <dbReference type="NCBI Taxonomy" id="278940"/>
    <lineage>
        <taxon>Eukaryota</taxon>
        <taxon>Fungi</taxon>
        <taxon>Dikarya</taxon>
        <taxon>Ascomycota</taxon>
        <taxon>Pezizomycotina</taxon>
        <taxon>Leotiomycetes</taxon>
        <taxon>Helotiales</taxon>
        <taxon>Sclerotiniaceae</taxon>
        <taxon>Botrytis</taxon>
    </lineage>
</organism>
<accession>A0A4S8R4D8</accession>
<proteinExistence type="predicted"/>
<dbReference type="Proteomes" id="UP000308671">
    <property type="component" value="Unassembled WGS sequence"/>
</dbReference>
<reference evidence="3 4" key="1">
    <citation type="submission" date="2017-12" db="EMBL/GenBank/DDBJ databases">
        <title>Comparative genomics of Botrytis spp.</title>
        <authorList>
            <person name="Valero-Jimenez C.A."/>
            <person name="Tapia P."/>
            <person name="Veloso J."/>
            <person name="Silva-Moreno E."/>
            <person name="Staats M."/>
            <person name="Valdes J.H."/>
            <person name="Van Kan J.A.L."/>
        </authorList>
    </citation>
    <scope>NUCLEOTIDE SEQUENCE [LARGE SCALE GENOMIC DNA]</scope>
    <source>
        <strain evidence="3 4">MUCL435</strain>
    </source>
</reference>
<dbReference type="AlphaFoldDB" id="A0A4S8R4D8"/>
<sequence>MPNLQSPVPAAQGKIQPQTHRRTHSLTPDTARTVSTSKTAWAETQFADEASRGTNQNKIEAPAPLPATAALTARNTPSSANEGTTPPRPARTHQRSLSQLLPSWSTRQTFQATNGSADNSPTKEDLPFEYMASLTGDKGGRARVSTRKSGWFGGSSTSEVTGSEQDELDSKKASAREPSPNRKLERRGTLPVLDSNPTPAKSTGVFGFLSSSKAPAQPIQLPSDLDNDEYINLDIQSSLFPSGQIDTFSPAAFKNLRVNAEGVVQKLQNVYKLRTIQYNETRAEKDAQEEELEEAETRAKFLKLQLEDMVKKFNEQDTTIEELVNQLAEEKLARVEERDQFNAQIKRREEEARISQHRASCCSTAGEEDLGIPPDIRAKWRKSTGSADLSGESDDDMASGGGESVFSRSRSPTLTVSTVMTTKDSTRDSTPDVPSSFGRVGALQKDAQLNNNPTIVVPAKPKPQTSAFKKMLGIGSGESSPTNGCANCSGQGASMAWDTVGLLRAENKTLKDRVNLMEGEIEGALDICGGLFPVGSGL</sequence>
<keyword evidence="4" id="KW-1185">Reference proteome</keyword>
<evidence type="ECO:0000256" key="2">
    <source>
        <dbReference type="SAM" id="MobiDB-lite"/>
    </source>
</evidence>
<comment type="caution">
    <text evidence="3">The sequence shown here is derived from an EMBL/GenBank/DDBJ whole genome shotgun (WGS) entry which is preliminary data.</text>
</comment>
<feature type="compositionally biased region" description="Polar residues" evidence="2">
    <location>
        <begin position="406"/>
        <end position="423"/>
    </location>
</feature>
<feature type="region of interest" description="Disordered" evidence="2">
    <location>
        <begin position="136"/>
        <end position="198"/>
    </location>
</feature>
<name>A0A4S8R4D8_9HELO</name>
<gene>
    <name evidence="3" type="ORF">BGAL_0272g00130</name>
</gene>
<evidence type="ECO:0000313" key="3">
    <source>
        <dbReference type="EMBL" id="THV48034.1"/>
    </source>
</evidence>
<feature type="compositionally biased region" description="Polar residues" evidence="2">
    <location>
        <begin position="74"/>
        <end position="84"/>
    </location>
</feature>
<dbReference type="EMBL" id="PQXL01000272">
    <property type="protein sequence ID" value="THV48034.1"/>
    <property type="molecule type" value="Genomic_DNA"/>
</dbReference>
<keyword evidence="1" id="KW-0175">Coiled coil</keyword>
<protein>
    <submittedName>
        <fullName evidence="3">Uncharacterized protein</fullName>
    </submittedName>
</protein>
<dbReference type="OrthoDB" id="5377009at2759"/>
<evidence type="ECO:0000313" key="4">
    <source>
        <dbReference type="Proteomes" id="UP000308671"/>
    </source>
</evidence>
<feature type="compositionally biased region" description="Polar residues" evidence="2">
    <location>
        <begin position="25"/>
        <end position="39"/>
    </location>
</feature>
<feature type="compositionally biased region" description="Low complexity" evidence="2">
    <location>
        <begin position="154"/>
        <end position="163"/>
    </location>
</feature>
<evidence type="ECO:0000256" key="1">
    <source>
        <dbReference type="SAM" id="Coils"/>
    </source>
</evidence>
<feature type="compositionally biased region" description="Basic and acidic residues" evidence="2">
    <location>
        <begin position="168"/>
        <end position="188"/>
    </location>
</feature>
<feature type="region of interest" description="Disordered" evidence="2">
    <location>
        <begin position="1"/>
        <end position="96"/>
    </location>
</feature>